<dbReference type="InterPro" id="IPR033587">
    <property type="entry name" value="M1AP"/>
</dbReference>
<dbReference type="AlphaFoldDB" id="A0AAV2KRV0"/>
<dbReference type="PANTHER" id="PTHR28642">
    <property type="entry name" value="MEIOSIS 1 ARREST PROTEIN"/>
    <property type="match status" value="1"/>
</dbReference>
<reference evidence="1 2" key="1">
    <citation type="submission" date="2024-04" db="EMBL/GenBank/DDBJ databases">
        <authorList>
            <person name="Waldvogel A.-M."/>
            <person name="Schoenle A."/>
        </authorList>
    </citation>
    <scope>NUCLEOTIDE SEQUENCE [LARGE SCALE GENOMIC DNA]</scope>
</reference>
<dbReference type="Proteomes" id="UP001497482">
    <property type="component" value="Chromosome 19"/>
</dbReference>
<evidence type="ECO:0000313" key="2">
    <source>
        <dbReference type="Proteomes" id="UP001497482"/>
    </source>
</evidence>
<keyword evidence="2" id="KW-1185">Reference proteome</keyword>
<proteinExistence type="predicted"/>
<protein>
    <recommendedName>
        <fullName evidence="3">Meiosis 1 associated protein</fullName>
    </recommendedName>
</protein>
<dbReference type="GO" id="GO:0051308">
    <property type="term" value="P:male meiosis chromosome separation"/>
    <property type="evidence" value="ECO:0007669"/>
    <property type="project" value="TreeGrafter"/>
</dbReference>
<evidence type="ECO:0000313" key="1">
    <source>
        <dbReference type="EMBL" id="CAL1590037.1"/>
    </source>
</evidence>
<evidence type="ECO:0008006" key="3">
    <source>
        <dbReference type="Google" id="ProtNLM"/>
    </source>
</evidence>
<accession>A0AAV2KRV0</accession>
<gene>
    <name evidence="1" type="ORF">KC01_LOCUS19607</name>
</gene>
<dbReference type="GO" id="GO:0007283">
    <property type="term" value="P:spermatogenesis"/>
    <property type="evidence" value="ECO:0007669"/>
    <property type="project" value="InterPro"/>
</dbReference>
<organism evidence="1 2">
    <name type="scientific">Knipowitschia caucasica</name>
    <name type="common">Caucasian dwarf goby</name>
    <name type="synonym">Pomatoschistus caucasicus</name>
    <dbReference type="NCBI Taxonomy" id="637954"/>
    <lineage>
        <taxon>Eukaryota</taxon>
        <taxon>Metazoa</taxon>
        <taxon>Chordata</taxon>
        <taxon>Craniata</taxon>
        <taxon>Vertebrata</taxon>
        <taxon>Euteleostomi</taxon>
        <taxon>Actinopterygii</taxon>
        <taxon>Neopterygii</taxon>
        <taxon>Teleostei</taxon>
        <taxon>Neoteleostei</taxon>
        <taxon>Acanthomorphata</taxon>
        <taxon>Gobiaria</taxon>
        <taxon>Gobiiformes</taxon>
        <taxon>Gobioidei</taxon>
        <taxon>Gobiidae</taxon>
        <taxon>Gobiinae</taxon>
        <taxon>Knipowitschia</taxon>
    </lineage>
</organism>
<sequence length="251" mass="27472">MLCLANSEQNCCITATVFRPNPTLKTQVEMEKRRGSGVSKSPDSYLRQPARVLVVDALPPWWSSTRRVLCEALENVLALAAALEGPSRIPLLSVYAVSRQQECLLPFVPVQGNLVRLHSCVEELRSLPGEGCVRRAHTGAQLMGQAVTDSLQQYKQFQRHQAKQSNCCVEVTVLTSQPGLSTLRQLELRLRETDLLSLKRLMLVHILHSSADRSRGSPPADASPTEVAEGHTFVVKAHASPGVVGGCFVLT</sequence>
<dbReference type="EMBL" id="OZ035841">
    <property type="protein sequence ID" value="CAL1590037.1"/>
    <property type="molecule type" value="Genomic_DNA"/>
</dbReference>
<dbReference type="PANTHER" id="PTHR28642:SF1">
    <property type="entry name" value="MEIOSIS 1 ARREST PROTEIN"/>
    <property type="match status" value="1"/>
</dbReference>
<dbReference type="GO" id="GO:0007127">
    <property type="term" value="P:meiosis I"/>
    <property type="evidence" value="ECO:0007669"/>
    <property type="project" value="InterPro"/>
</dbReference>
<name>A0AAV2KRV0_KNICA</name>